<dbReference type="GO" id="GO:0016020">
    <property type="term" value="C:membrane"/>
    <property type="evidence" value="ECO:0007669"/>
    <property type="project" value="UniProtKB-SubCell"/>
</dbReference>
<evidence type="ECO:0000313" key="9">
    <source>
        <dbReference type="EMBL" id="RRT39485.1"/>
    </source>
</evidence>
<comment type="similarity">
    <text evidence="4">Belongs to the bile acid:sodium symporter (BASS) (TC 2.A.28) family.</text>
</comment>
<feature type="region of interest" description="Disordered" evidence="8">
    <location>
        <begin position="108"/>
        <end position="132"/>
    </location>
</feature>
<evidence type="ECO:0000256" key="6">
    <source>
        <dbReference type="ARBA" id="ARBA00022989"/>
    </source>
</evidence>
<keyword evidence="5" id="KW-0812">Transmembrane</keyword>
<dbReference type="Proteomes" id="UP000287651">
    <property type="component" value="Unassembled WGS sequence"/>
</dbReference>
<comment type="function">
    <text evidence="1">May function as sodium-coupled metabolite transporter across the chloroplast envelope.</text>
</comment>
<evidence type="ECO:0000256" key="2">
    <source>
        <dbReference type="ARBA" id="ARBA00004119"/>
    </source>
</evidence>
<evidence type="ECO:0000256" key="4">
    <source>
        <dbReference type="ARBA" id="ARBA00006528"/>
    </source>
</evidence>
<dbReference type="Pfam" id="PF01758">
    <property type="entry name" value="SBF"/>
    <property type="match status" value="1"/>
</dbReference>
<dbReference type="InterPro" id="IPR002657">
    <property type="entry name" value="BilAc:Na_symport/Acr3"/>
</dbReference>
<dbReference type="GO" id="GO:0009941">
    <property type="term" value="C:chloroplast envelope"/>
    <property type="evidence" value="ECO:0007669"/>
    <property type="project" value="UniProtKB-SubCell"/>
</dbReference>
<keyword evidence="6" id="KW-1133">Transmembrane helix</keyword>
<evidence type="ECO:0000256" key="8">
    <source>
        <dbReference type="SAM" id="MobiDB-lite"/>
    </source>
</evidence>
<dbReference type="AlphaFoldDB" id="A0A426XJ21"/>
<evidence type="ECO:0000256" key="5">
    <source>
        <dbReference type="ARBA" id="ARBA00022692"/>
    </source>
</evidence>
<sequence>MAVGADEGEAGRRTAGVTTLGVVERSAYVPPPPNMISFAIPGQGKGSTYCRRRLSVRGPRVFILRPILSLICAWIDRSLISARSHACMQVGEEGGQLAKPVCRDGGMRHSRIHRGPRRRRRKCAGRRAESRGGIRTVQPVTARWRVDAEIPISSSATESATGEEECTDCLQQQSMWPWLKLSVAGFVALVCDQNCVAGAAEIEVRVTNVAIALVRWPSRGVAPKFLTTATQRARTAFPDGKRRVMSRAASPLSFFARRQTKAPIWPPSFLALTLAVSCFHVRRKDFLPLTRPLHRWLRRRRRLPPPLLPPSPGSSIETADLSRAPPCAPRGMLGTIIGIDKPSVVGVGFLPQYLIEPMMGFTIAMTLKLSAPLATGLILVSCCPGGQASNVATYISKGNVALSVFMTI</sequence>
<comment type="subcellular location">
    <subcellularLocation>
        <location evidence="3">Membrane</location>
        <topology evidence="3">Multi-pass membrane protein</topology>
    </subcellularLocation>
    <subcellularLocation>
        <location evidence="2">Plastid</location>
        <location evidence="2">Chloroplast envelope</location>
    </subcellularLocation>
</comment>
<dbReference type="InterPro" id="IPR038770">
    <property type="entry name" value="Na+/solute_symporter_sf"/>
</dbReference>
<evidence type="ECO:0000313" key="10">
    <source>
        <dbReference type="Proteomes" id="UP000287651"/>
    </source>
</evidence>
<gene>
    <name evidence="9" type="ORF">B296_00045704</name>
</gene>
<dbReference type="PANTHER" id="PTHR10361">
    <property type="entry name" value="SODIUM-BILE ACID COTRANSPORTER"/>
    <property type="match status" value="1"/>
</dbReference>
<dbReference type="PANTHER" id="PTHR10361:SF62">
    <property type="entry name" value="SODIUM_PYRUVATE COTRANSPORTER BASS2, CHLOROPLASTIC"/>
    <property type="match status" value="1"/>
</dbReference>
<comment type="caution">
    <text evidence="9">The sequence shown here is derived from an EMBL/GenBank/DDBJ whole genome shotgun (WGS) entry which is preliminary data.</text>
</comment>
<keyword evidence="7" id="KW-0472">Membrane</keyword>
<evidence type="ECO:0000256" key="7">
    <source>
        <dbReference type="ARBA" id="ARBA00023136"/>
    </source>
</evidence>
<feature type="compositionally biased region" description="Basic residues" evidence="8">
    <location>
        <begin position="108"/>
        <end position="125"/>
    </location>
</feature>
<protein>
    <submittedName>
        <fullName evidence="9">Uncharacterized protein</fullName>
    </submittedName>
</protein>
<dbReference type="Gene3D" id="1.20.1530.20">
    <property type="match status" value="1"/>
</dbReference>
<accession>A0A426XJ21</accession>
<evidence type="ECO:0000256" key="3">
    <source>
        <dbReference type="ARBA" id="ARBA00004141"/>
    </source>
</evidence>
<evidence type="ECO:0000256" key="1">
    <source>
        <dbReference type="ARBA" id="ARBA00003198"/>
    </source>
</evidence>
<dbReference type="EMBL" id="AMZH03020137">
    <property type="protein sequence ID" value="RRT39485.1"/>
    <property type="molecule type" value="Genomic_DNA"/>
</dbReference>
<reference evidence="9 10" key="1">
    <citation type="journal article" date="2014" name="Agronomy (Basel)">
        <title>A Draft Genome Sequence for Ensete ventricosum, the Drought-Tolerant Tree Against Hunger.</title>
        <authorList>
            <person name="Harrison J."/>
            <person name="Moore K.A."/>
            <person name="Paszkiewicz K."/>
            <person name="Jones T."/>
            <person name="Grant M."/>
            <person name="Ambacheew D."/>
            <person name="Muzemil S."/>
            <person name="Studholme D.J."/>
        </authorList>
    </citation>
    <scope>NUCLEOTIDE SEQUENCE [LARGE SCALE GENOMIC DNA]</scope>
</reference>
<dbReference type="InterPro" id="IPR004710">
    <property type="entry name" value="Bilac:Na_transpt"/>
</dbReference>
<organism evidence="9 10">
    <name type="scientific">Ensete ventricosum</name>
    <name type="common">Abyssinian banana</name>
    <name type="synonym">Musa ensete</name>
    <dbReference type="NCBI Taxonomy" id="4639"/>
    <lineage>
        <taxon>Eukaryota</taxon>
        <taxon>Viridiplantae</taxon>
        <taxon>Streptophyta</taxon>
        <taxon>Embryophyta</taxon>
        <taxon>Tracheophyta</taxon>
        <taxon>Spermatophyta</taxon>
        <taxon>Magnoliopsida</taxon>
        <taxon>Liliopsida</taxon>
        <taxon>Zingiberales</taxon>
        <taxon>Musaceae</taxon>
        <taxon>Ensete</taxon>
    </lineage>
</organism>
<proteinExistence type="inferred from homology"/>
<name>A0A426XJ21_ENSVE</name>